<comment type="similarity">
    <text evidence="3 11">Belongs to the glycogen phosphorylase family.</text>
</comment>
<dbReference type="GO" id="GO:0005737">
    <property type="term" value="C:cytoplasm"/>
    <property type="evidence" value="ECO:0007669"/>
    <property type="project" value="TreeGrafter"/>
</dbReference>
<dbReference type="PIRSF" id="PIRSF000460">
    <property type="entry name" value="Pprylas_GlgP"/>
    <property type="match status" value="1"/>
</dbReference>
<dbReference type="GO" id="GO:0005980">
    <property type="term" value="P:glycogen catabolic process"/>
    <property type="evidence" value="ECO:0007669"/>
    <property type="project" value="TreeGrafter"/>
</dbReference>
<dbReference type="OrthoDB" id="9760804at2"/>
<comment type="function">
    <text evidence="11">Allosteric enzyme that catalyzes the rate-limiting step in glycogen catabolism, the phosphorolytic cleavage of glycogen to produce glucose-1-phosphate, and plays a central role in maintaining cellular and organismal glucose homeostasis.</text>
</comment>
<dbReference type="InterPro" id="IPR000811">
    <property type="entry name" value="Glyco_trans_35"/>
</dbReference>
<gene>
    <name evidence="12" type="ORF">CK510_12270</name>
</gene>
<keyword evidence="7 10" id="KW-0663">Pyridoxal phosphate</keyword>
<keyword evidence="8 11" id="KW-0119">Carbohydrate metabolism</keyword>
<dbReference type="EC" id="2.4.1.1" evidence="11"/>
<dbReference type="NCBIfam" id="TIGR02093">
    <property type="entry name" value="P_ylase"/>
    <property type="match status" value="1"/>
</dbReference>
<dbReference type="PANTHER" id="PTHR11468">
    <property type="entry name" value="GLYCOGEN PHOSPHORYLASE"/>
    <property type="match status" value="1"/>
</dbReference>
<comment type="cofactor">
    <cofactor evidence="2 11">
        <name>pyridoxal 5'-phosphate</name>
        <dbReference type="ChEBI" id="CHEBI:597326"/>
    </cofactor>
</comment>
<keyword evidence="5 11" id="KW-0328">Glycosyltransferase</keyword>
<dbReference type="SUPFAM" id="SSF53756">
    <property type="entry name" value="UDP-Glycosyltransferase/glycogen phosphorylase"/>
    <property type="match status" value="1"/>
</dbReference>
<evidence type="ECO:0000256" key="5">
    <source>
        <dbReference type="ARBA" id="ARBA00022676"/>
    </source>
</evidence>
<dbReference type="Proteomes" id="UP000218238">
    <property type="component" value="Unassembled WGS sequence"/>
</dbReference>
<keyword evidence="6 11" id="KW-0808">Transferase</keyword>
<dbReference type="GO" id="GO:0030170">
    <property type="term" value="F:pyridoxal phosphate binding"/>
    <property type="evidence" value="ECO:0007669"/>
    <property type="project" value="InterPro"/>
</dbReference>
<evidence type="ECO:0000256" key="9">
    <source>
        <dbReference type="ARBA" id="ARBA00025174"/>
    </source>
</evidence>
<dbReference type="EMBL" id="NTFS01000113">
    <property type="protein sequence ID" value="PAX54594.1"/>
    <property type="molecule type" value="Genomic_DNA"/>
</dbReference>
<dbReference type="CDD" id="cd04300">
    <property type="entry name" value="GT35_Glycogen_Phosphorylase"/>
    <property type="match status" value="1"/>
</dbReference>
<feature type="modified residue" description="N6-(pyridoxal phosphate)lysine" evidence="10">
    <location>
        <position position="672"/>
    </location>
</feature>
<evidence type="ECO:0000313" key="12">
    <source>
        <dbReference type="EMBL" id="PAX54594.1"/>
    </source>
</evidence>
<dbReference type="PANTHER" id="PTHR11468:SF3">
    <property type="entry name" value="GLYCOGEN PHOSPHORYLASE, LIVER FORM"/>
    <property type="match status" value="1"/>
</dbReference>
<evidence type="ECO:0000256" key="8">
    <source>
        <dbReference type="ARBA" id="ARBA00023277"/>
    </source>
</evidence>
<evidence type="ECO:0000256" key="4">
    <source>
        <dbReference type="ARBA" id="ARBA00022600"/>
    </source>
</evidence>
<protein>
    <recommendedName>
        <fullName evidence="11">Alpha-1,4 glucan phosphorylase</fullName>
        <ecNumber evidence="11">2.4.1.1</ecNumber>
    </recommendedName>
</protein>
<proteinExistence type="inferred from homology"/>
<evidence type="ECO:0000256" key="11">
    <source>
        <dbReference type="RuleBase" id="RU000587"/>
    </source>
</evidence>
<evidence type="ECO:0000256" key="7">
    <source>
        <dbReference type="ARBA" id="ARBA00022898"/>
    </source>
</evidence>
<comment type="function">
    <text evidence="9">Phosphorylase is an important allosteric enzyme in carbohydrate metabolism. Enzymes from different sources differ in their regulatory mechanisms and in their natural substrates. However, all known phosphorylases share catalytic and structural properties.</text>
</comment>
<comment type="caution">
    <text evidence="12">The sequence shown here is derived from an EMBL/GenBank/DDBJ whole genome shotgun (WGS) entry which is preliminary data.</text>
</comment>
<evidence type="ECO:0000256" key="1">
    <source>
        <dbReference type="ARBA" id="ARBA00001275"/>
    </source>
</evidence>
<evidence type="ECO:0000256" key="3">
    <source>
        <dbReference type="ARBA" id="ARBA00006047"/>
    </source>
</evidence>
<dbReference type="PROSITE" id="PS00102">
    <property type="entry name" value="PHOSPHORYLASE"/>
    <property type="match status" value="1"/>
</dbReference>
<keyword evidence="4" id="KW-0321">Glycogen metabolism</keyword>
<dbReference type="AlphaFoldDB" id="A0A2A2TJ43"/>
<keyword evidence="13" id="KW-1185">Reference proteome</keyword>
<dbReference type="Pfam" id="PF00343">
    <property type="entry name" value="Phosphorylase"/>
    <property type="match status" value="1"/>
</dbReference>
<dbReference type="FunFam" id="3.40.50.2000:FF:000002">
    <property type="entry name" value="Alpha-1,4 glucan phosphorylase"/>
    <property type="match status" value="1"/>
</dbReference>
<evidence type="ECO:0000256" key="6">
    <source>
        <dbReference type="ARBA" id="ARBA00022679"/>
    </source>
</evidence>
<dbReference type="Gene3D" id="3.40.50.2000">
    <property type="entry name" value="Glycogen Phosphorylase B"/>
    <property type="match status" value="2"/>
</dbReference>
<sequence>MQNQKILVQVEDDRTGLSVETLKRAFLDNLFYIQGKFPEIATSHDHYMALAYTVRDRLLQRWISTTETYAKTNVRTVGYLSAEFLTGPHLGNNLLNLGIYDQVQQAVSELGLDLETLLEEEEEPGLGNGGLGRLASCYLNSLAALEIPAIGYGIRYEYGIFDQEIRFGWQVEITDHWLRYGNPWEIGHPEWAVEVKLGGFTQTSIDKQGRYRIKWIPDKVIKGVPYDTPILGYKTNTANTLRLWTAKAIESFDFAAFNSGDYFGAVHEKIFSENLSKVLYPNDEPFQGKQLRLEQQYFFVSCSLQDIIRIHRYRGDKVETLHEKFALQLNDTHPAIAVPELMRLLVDEHSMEWEQAWNVTQKTFAYTNHTLLPEALERWSIGLFAYLLPRHLEIIYEINRRFLNQVRAKYPNDGEILRRMSLIDESGERYIRMAHLACVGSHAINGVAALHTELLKKQILPDFYKFSPEKFSNKTNGVTPRRFIVLSNPRLTNLITSKIGDNWTTHLEDLRNLEAFIDDPGFRQEWCQIKQSIKEDLAAYIYKENGIIVNNHSLFDIHTKRIHEYKRQHLNILHIITLYNRIKANPDINLIPRTFIFAGKAAPSYYMAKLIIKLIHSVAEVVNNDPDIQGRIKIVFLKDYNVKLAQRICPAADLSEQISLAGKEASGTGNMKFAMNGALTIGTLDGANIEIREEVGVENFFLFGLKTEEVSALKASGYNPWYYYQNNSELHLVINRIAEGYFSQGDCNLFRPLLDTLLNWDEYLLLADYQSYIDCQERVSQAYRNPDYWTRMSILNVARIGKFSSDRAIREYCQDIWKVEPVKIKLQEYASAKVNLNGHFAKPHPI</sequence>
<comment type="catalytic activity">
    <reaction evidence="1 11">
        <text>[(1-&gt;4)-alpha-D-glucosyl](n) + phosphate = [(1-&gt;4)-alpha-D-glucosyl](n-1) + alpha-D-glucose 1-phosphate</text>
        <dbReference type="Rhea" id="RHEA:41732"/>
        <dbReference type="Rhea" id="RHEA-COMP:9584"/>
        <dbReference type="Rhea" id="RHEA-COMP:9586"/>
        <dbReference type="ChEBI" id="CHEBI:15444"/>
        <dbReference type="ChEBI" id="CHEBI:43474"/>
        <dbReference type="ChEBI" id="CHEBI:58601"/>
        <dbReference type="EC" id="2.4.1.1"/>
    </reaction>
</comment>
<evidence type="ECO:0000313" key="13">
    <source>
        <dbReference type="Proteomes" id="UP000218238"/>
    </source>
</evidence>
<accession>A0A2A2TJ43</accession>
<evidence type="ECO:0000256" key="10">
    <source>
        <dbReference type="PIRSR" id="PIRSR000460-1"/>
    </source>
</evidence>
<dbReference type="InterPro" id="IPR011833">
    <property type="entry name" value="Glycg_phsphrylas"/>
</dbReference>
<organism evidence="12 13">
    <name type="scientific">Brunnivagina elsteri CCALA 953</name>
    <dbReference type="NCBI Taxonomy" id="987040"/>
    <lineage>
        <taxon>Bacteria</taxon>
        <taxon>Bacillati</taxon>
        <taxon>Cyanobacteriota</taxon>
        <taxon>Cyanophyceae</taxon>
        <taxon>Nostocales</taxon>
        <taxon>Calotrichaceae</taxon>
        <taxon>Brunnivagina</taxon>
    </lineage>
</organism>
<dbReference type="FunFam" id="3.40.50.2000:FF:000005">
    <property type="entry name" value="Alpha-1,4 glucan phosphorylase"/>
    <property type="match status" value="1"/>
</dbReference>
<dbReference type="RefSeq" id="WP_095721973.1">
    <property type="nucleotide sequence ID" value="NZ_NTFS01000113.1"/>
</dbReference>
<dbReference type="GO" id="GO:0008184">
    <property type="term" value="F:glycogen phosphorylase activity"/>
    <property type="evidence" value="ECO:0007669"/>
    <property type="project" value="InterPro"/>
</dbReference>
<evidence type="ECO:0000256" key="2">
    <source>
        <dbReference type="ARBA" id="ARBA00001933"/>
    </source>
</evidence>
<reference evidence="12 13" key="1">
    <citation type="submission" date="2017-08" db="EMBL/GenBank/DDBJ databases">
        <title>Draft genome sequence of filamentous cyanobacterium Calothrix elsteri CCALA 953.</title>
        <authorList>
            <person name="Gagunashvili A.N."/>
            <person name="Elster J."/>
            <person name="Andresson O.S."/>
        </authorList>
    </citation>
    <scope>NUCLEOTIDE SEQUENCE [LARGE SCALE GENOMIC DNA]</scope>
    <source>
        <strain evidence="12 13">CCALA 953</strain>
    </source>
</reference>
<name>A0A2A2TJ43_9CYAN</name>
<dbReference type="InterPro" id="IPR035090">
    <property type="entry name" value="Pyridoxal_P_attach_site"/>
</dbReference>